<feature type="non-terminal residue" evidence="1">
    <location>
        <position position="20"/>
    </location>
</feature>
<reference evidence="1" key="1">
    <citation type="submission" date="2021-02" db="EMBL/GenBank/DDBJ databases">
        <authorList>
            <person name="Nowell W R."/>
        </authorList>
    </citation>
    <scope>NUCLEOTIDE SEQUENCE</scope>
</reference>
<accession>A0A822AK40</accession>
<protein>
    <submittedName>
        <fullName evidence="1">Uncharacterized protein</fullName>
    </submittedName>
</protein>
<dbReference type="EMBL" id="CAJOBR010096542">
    <property type="protein sequence ID" value="CAF5147655.1"/>
    <property type="molecule type" value="Genomic_DNA"/>
</dbReference>
<dbReference type="Proteomes" id="UP000663873">
    <property type="component" value="Unassembled WGS sequence"/>
</dbReference>
<dbReference type="Proteomes" id="UP000663848">
    <property type="component" value="Unassembled WGS sequence"/>
</dbReference>
<dbReference type="EMBL" id="CAJOBP010110205">
    <property type="protein sequence ID" value="CAF5000033.1"/>
    <property type="molecule type" value="Genomic_DNA"/>
</dbReference>
<dbReference type="AlphaFoldDB" id="A0A822AK40"/>
<dbReference type="EMBL" id="CAJOBR010095982">
    <property type="protein sequence ID" value="CAF5147135.1"/>
    <property type="molecule type" value="Genomic_DNA"/>
</dbReference>
<organism evidence="1 4">
    <name type="scientific">Rotaria socialis</name>
    <dbReference type="NCBI Taxonomy" id="392032"/>
    <lineage>
        <taxon>Eukaryota</taxon>
        <taxon>Metazoa</taxon>
        <taxon>Spiralia</taxon>
        <taxon>Gnathifera</taxon>
        <taxon>Rotifera</taxon>
        <taxon>Eurotatoria</taxon>
        <taxon>Bdelloidea</taxon>
        <taxon>Philodinida</taxon>
        <taxon>Philodinidae</taxon>
        <taxon>Rotaria</taxon>
    </lineage>
</organism>
<evidence type="ECO:0000313" key="2">
    <source>
        <dbReference type="EMBL" id="CAF5147135.1"/>
    </source>
</evidence>
<gene>
    <name evidence="2" type="ORF">QYT958_LOCUS48229</name>
    <name evidence="3" type="ORF">QYT958_LOCUS48263</name>
    <name evidence="1" type="ORF">UJA718_LOCUS50204</name>
</gene>
<evidence type="ECO:0000313" key="4">
    <source>
        <dbReference type="Proteomes" id="UP000663873"/>
    </source>
</evidence>
<comment type="caution">
    <text evidence="1">The sequence shown here is derived from an EMBL/GenBank/DDBJ whole genome shotgun (WGS) entry which is preliminary data.</text>
</comment>
<sequence length="20" mass="2435">MDLNIVRLRQVLKLYNDPPH</sequence>
<proteinExistence type="predicted"/>
<name>A0A822AK40_9BILA</name>
<evidence type="ECO:0000313" key="1">
    <source>
        <dbReference type="EMBL" id="CAF5000033.1"/>
    </source>
</evidence>
<evidence type="ECO:0000313" key="3">
    <source>
        <dbReference type="EMBL" id="CAF5147655.1"/>
    </source>
</evidence>
<keyword evidence="4" id="KW-1185">Reference proteome</keyword>